<organism evidence="14 15">
    <name type="scientific">Terrybacteria sp. (strain RIFCSPHIGHO2_01_FULL_58_15)</name>
    <dbReference type="NCBI Taxonomy" id="1802363"/>
    <lineage>
        <taxon>Bacteria</taxon>
        <taxon>Candidatus Terryibacteriota</taxon>
    </lineage>
</organism>
<dbReference type="PANTHER" id="PTHR10859:SF91">
    <property type="entry name" value="DOLICHYL-PHOSPHATE BETA-GLUCOSYLTRANSFERASE"/>
    <property type="match status" value="1"/>
</dbReference>
<evidence type="ECO:0000256" key="8">
    <source>
        <dbReference type="ARBA" id="ARBA00022824"/>
    </source>
</evidence>
<protein>
    <recommendedName>
        <fullName evidence="4">dolichyl-phosphate beta-glucosyltransferase</fullName>
        <ecNumber evidence="4">2.4.1.117</ecNumber>
    </recommendedName>
</protein>
<keyword evidence="7" id="KW-0812">Transmembrane</keyword>
<evidence type="ECO:0000256" key="2">
    <source>
        <dbReference type="ARBA" id="ARBA00004922"/>
    </source>
</evidence>
<dbReference type="SUPFAM" id="SSF53448">
    <property type="entry name" value="Nucleotide-diphospho-sugar transferases"/>
    <property type="match status" value="1"/>
</dbReference>
<gene>
    <name evidence="14" type="ORF">A2682_00335</name>
</gene>
<dbReference type="EMBL" id="MHST01000009">
    <property type="protein sequence ID" value="OHA49461.1"/>
    <property type="molecule type" value="Genomic_DNA"/>
</dbReference>
<comment type="similarity">
    <text evidence="3">Belongs to the glycosyltransferase 2 family.</text>
</comment>
<evidence type="ECO:0000256" key="4">
    <source>
        <dbReference type="ARBA" id="ARBA00012583"/>
    </source>
</evidence>
<dbReference type="InterPro" id="IPR029044">
    <property type="entry name" value="Nucleotide-diphossugar_trans"/>
</dbReference>
<dbReference type="Gene3D" id="3.90.550.10">
    <property type="entry name" value="Spore Coat Polysaccharide Biosynthesis Protein SpsA, Chain A"/>
    <property type="match status" value="1"/>
</dbReference>
<dbReference type="Proteomes" id="UP000178690">
    <property type="component" value="Unassembled WGS sequence"/>
</dbReference>
<feature type="domain" description="Glycosyltransferase 2-like" evidence="13">
    <location>
        <begin position="9"/>
        <end position="127"/>
    </location>
</feature>
<dbReference type="STRING" id="1802363.A2682_00335"/>
<keyword evidence="5" id="KW-0328">Glycosyltransferase</keyword>
<comment type="catalytic activity">
    <reaction evidence="12">
        <text>a di-trans,poly-cis-dolichyl phosphate + UDP-alpha-D-glucose = a di-trans,poly-cis-dolichyl beta-D-glucosyl phosphate + UDP</text>
        <dbReference type="Rhea" id="RHEA:15401"/>
        <dbReference type="Rhea" id="RHEA-COMP:19498"/>
        <dbReference type="Rhea" id="RHEA-COMP:19502"/>
        <dbReference type="ChEBI" id="CHEBI:57525"/>
        <dbReference type="ChEBI" id="CHEBI:57683"/>
        <dbReference type="ChEBI" id="CHEBI:58223"/>
        <dbReference type="ChEBI" id="CHEBI:58885"/>
        <dbReference type="EC" id="2.4.1.117"/>
    </reaction>
    <physiologicalReaction direction="left-to-right" evidence="12">
        <dbReference type="Rhea" id="RHEA:15402"/>
    </physiologicalReaction>
</comment>
<keyword evidence="6" id="KW-0808">Transferase</keyword>
<evidence type="ECO:0000256" key="5">
    <source>
        <dbReference type="ARBA" id="ARBA00022676"/>
    </source>
</evidence>
<evidence type="ECO:0000313" key="14">
    <source>
        <dbReference type="EMBL" id="OHA49461.1"/>
    </source>
</evidence>
<dbReference type="GO" id="GO:0006487">
    <property type="term" value="P:protein N-linked glycosylation"/>
    <property type="evidence" value="ECO:0007669"/>
    <property type="project" value="TreeGrafter"/>
</dbReference>
<keyword evidence="9" id="KW-0735">Signal-anchor</keyword>
<keyword evidence="11" id="KW-0472">Membrane</keyword>
<evidence type="ECO:0000256" key="12">
    <source>
        <dbReference type="ARBA" id="ARBA00045097"/>
    </source>
</evidence>
<dbReference type="EC" id="2.4.1.117" evidence="4"/>
<comment type="caution">
    <text evidence="14">The sequence shown here is derived from an EMBL/GenBank/DDBJ whole genome shotgun (WGS) entry which is preliminary data.</text>
</comment>
<comment type="pathway">
    <text evidence="2">Protein modification; protein glycosylation.</text>
</comment>
<evidence type="ECO:0000256" key="1">
    <source>
        <dbReference type="ARBA" id="ARBA00004389"/>
    </source>
</evidence>
<evidence type="ECO:0000256" key="3">
    <source>
        <dbReference type="ARBA" id="ARBA00006739"/>
    </source>
</evidence>
<dbReference type="GO" id="GO:0004581">
    <property type="term" value="F:dolichyl-phosphate beta-glucosyltransferase activity"/>
    <property type="evidence" value="ECO:0007669"/>
    <property type="project" value="UniProtKB-EC"/>
</dbReference>
<evidence type="ECO:0000256" key="7">
    <source>
        <dbReference type="ARBA" id="ARBA00022692"/>
    </source>
</evidence>
<dbReference type="CDD" id="cd04188">
    <property type="entry name" value="DPG_synthase"/>
    <property type="match status" value="1"/>
</dbReference>
<dbReference type="InterPro" id="IPR035518">
    <property type="entry name" value="DPG_synthase"/>
</dbReference>
<proteinExistence type="inferred from homology"/>
<dbReference type="Pfam" id="PF00535">
    <property type="entry name" value="Glycos_transf_2"/>
    <property type="match status" value="1"/>
</dbReference>
<comment type="subcellular location">
    <subcellularLocation>
        <location evidence="1">Endoplasmic reticulum membrane</location>
        <topology evidence="1">Single-pass membrane protein</topology>
    </subcellularLocation>
</comment>
<dbReference type="PANTHER" id="PTHR10859">
    <property type="entry name" value="GLYCOSYL TRANSFERASE"/>
    <property type="match status" value="1"/>
</dbReference>
<keyword evidence="10" id="KW-1133">Transmembrane helix</keyword>
<evidence type="ECO:0000259" key="13">
    <source>
        <dbReference type="Pfam" id="PF00535"/>
    </source>
</evidence>
<accession>A0A1G2PPA8</accession>
<evidence type="ECO:0000256" key="10">
    <source>
        <dbReference type="ARBA" id="ARBA00022989"/>
    </source>
</evidence>
<evidence type="ECO:0000313" key="15">
    <source>
        <dbReference type="Proteomes" id="UP000178690"/>
    </source>
</evidence>
<name>A0A1G2PPA8_TERXR</name>
<sequence length="255" mass="28587">MGAESPHLSIVIPVFNEERRIGATLLAIERYLNEKKLTAEVLVVSDGSRDSTARIVADYQNLFKNLRLIANNENHGKGYVVRQGMREAKGALRLFTDADNATPIEELDQLLPHIKQPGASGEKGRTAADVVIGSIGLKESKVERGESGIRSLAGRLANLLIQTTVLPGIKDTQRGFKLFTAEAAEEIFSRARIDRWGFDIEALALARKLGFHIHEAPIRWIHNPESKVKASAYLNTFWDLARIRWWLWIGAYHIR</sequence>
<dbReference type="AlphaFoldDB" id="A0A1G2PPA8"/>
<evidence type="ECO:0000256" key="6">
    <source>
        <dbReference type="ARBA" id="ARBA00022679"/>
    </source>
</evidence>
<keyword evidence="8" id="KW-0256">Endoplasmic reticulum</keyword>
<evidence type="ECO:0000256" key="9">
    <source>
        <dbReference type="ARBA" id="ARBA00022968"/>
    </source>
</evidence>
<dbReference type="InterPro" id="IPR001173">
    <property type="entry name" value="Glyco_trans_2-like"/>
</dbReference>
<evidence type="ECO:0000256" key="11">
    <source>
        <dbReference type="ARBA" id="ARBA00023136"/>
    </source>
</evidence>
<reference evidence="14 15" key="1">
    <citation type="journal article" date="2016" name="Nat. Commun.">
        <title>Thousands of microbial genomes shed light on interconnected biogeochemical processes in an aquifer system.</title>
        <authorList>
            <person name="Anantharaman K."/>
            <person name="Brown C.T."/>
            <person name="Hug L.A."/>
            <person name="Sharon I."/>
            <person name="Castelle C.J."/>
            <person name="Probst A.J."/>
            <person name="Thomas B.C."/>
            <person name="Singh A."/>
            <person name="Wilkins M.J."/>
            <person name="Karaoz U."/>
            <person name="Brodie E.L."/>
            <person name="Williams K.H."/>
            <person name="Hubbard S.S."/>
            <person name="Banfield J.F."/>
        </authorList>
    </citation>
    <scope>NUCLEOTIDE SEQUENCE [LARGE SCALE GENOMIC DNA]</scope>
    <source>
        <strain evidence="15">RIFCSPHIGHO2_01_FULL_58_15</strain>
    </source>
</reference>